<dbReference type="InterPro" id="IPR009011">
    <property type="entry name" value="Man6P_isomerase_rcpt-bd_dom_sf"/>
</dbReference>
<dbReference type="InterPro" id="IPR045149">
    <property type="entry name" value="OS-9-like"/>
</dbReference>
<feature type="domain" description="MRH" evidence="10">
    <location>
        <begin position="149"/>
        <end position="301"/>
    </location>
</feature>
<sequence length="478" mass="53092">MPRIITALLVSGTAILASQTVFSVHDDLLAFPQYEVVFSDNAISIEDADLVFRGMSSSTTQESPQSSNTKSVASNNPPPSDAKLDLTWDRDHQKYEMMTLGGESYLCTIPIVDVPVKNQTAEAEARAAEQKELTRATNKGWELLQSMEGNCLYYVSGWWSYSFCYNAEIVQFHQLPPLPGQATLPPKPDPGTKQYVLGRAQPPDNKKALATEDEWGNQIEVRKMQKRGPSPKTEIQAQGDTRYLVQKLDDGTICDLTGKPRRIEVQYHCSPHMNADRIGYIKEIGTCSYLMAVYTPRLCKDVAFLPPKETRANELICRAVVPEDEVAYFNSLKILEEDLAETSSRVEKPVTIGGLVIGAGKWINKEGARLPIPPNFGQENQDQKSEIIAKAKSKAEGGKVENLLSDTELQKMDLDPSMVENLKKEVQKLAKEKGWKIEVVDAPGAVREILGSIIDDDEEDEASEPSEEGSEEILKEEL</sequence>
<keyword evidence="6" id="KW-1015">Disulfide bond</keyword>
<gene>
    <name evidence="11" type="ORF">BJ878DRAFT_429805</name>
</gene>
<dbReference type="PANTHER" id="PTHR15414">
    <property type="entry name" value="OS-9-RELATED"/>
    <property type="match status" value="1"/>
</dbReference>
<dbReference type="GO" id="GO:0005789">
    <property type="term" value="C:endoplasmic reticulum membrane"/>
    <property type="evidence" value="ECO:0007669"/>
    <property type="project" value="UniProtKB-SubCell"/>
</dbReference>
<dbReference type="Proteomes" id="UP000887226">
    <property type="component" value="Unassembled WGS sequence"/>
</dbReference>
<feature type="chain" id="PRO_5040470531" description="Endoplasmic reticulum lectin" evidence="9">
    <location>
        <begin position="18"/>
        <end position="478"/>
    </location>
</feature>
<comment type="subcellular location">
    <subcellularLocation>
        <location evidence="1 7">Endoplasmic reticulum membrane</location>
        <topology evidence="1 7">Peripheral membrane protein</topology>
        <orientation evidence="1 7">Lumenal side</orientation>
    </subcellularLocation>
</comment>
<dbReference type="PANTHER" id="PTHR15414:SF0">
    <property type="entry name" value="ENDOPLASMIC RETICULUM LECTIN 1"/>
    <property type="match status" value="1"/>
</dbReference>
<evidence type="ECO:0000313" key="11">
    <source>
        <dbReference type="EMBL" id="KAG9240663.1"/>
    </source>
</evidence>
<evidence type="ECO:0000256" key="6">
    <source>
        <dbReference type="ARBA" id="ARBA00023157"/>
    </source>
</evidence>
<evidence type="ECO:0000256" key="7">
    <source>
        <dbReference type="RuleBase" id="RU369099"/>
    </source>
</evidence>
<dbReference type="EMBL" id="MU254378">
    <property type="protein sequence ID" value="KAG9240663.1"/>
    <property type="molecule type" value="Genomic_DNA"/>
</dbReference>
<dbReference type="GO" id="GO:0005788">
    <property type="term" value="C:endoplasmic reticulum lumen"/>
    <property type="evidence" value="ECO:0007669"/>
    <property type="project" value="UniProtKB-UniRule"/>
</dbReference>
<name>A0A9P7YX13_9HELO</name>
<dbReference type="Pfam" id="PF07915">
    <property type="entry name" value="PRKCSH"/>
    <property type="match status" value="1"/>
</dbReference>
<evidence type="ECO:0000313" key="12">
    <source>
        <dbReference type="Proteomes" id="UP000887226"/>
    </source>
</evidence>
<keyword evidence="5 7" id="KW-0256">Endoplasmic reticulum</keyword>
<dbReference type="InterPro" id="IPR012913">
    <property type="entry name" value="OS9-like_dom"/>
</dbReference>
<feature type="compositionally biased region" description="Low complexity" evidence="8">
    <location>
        <begin position="56"/>
        <end position="67"/>
    </location>
</feature>
<dbReference type="GO" id="GO:0030968">
    <property type="term" value="P:endoplasmic reticulum unfolded protein response"/>
    <property type="evidence" value="ECO:0007669"/>
    <property type="project" value="UniProtKB-UniRule"/>
</dbReference>
<dbReference type="OrthoDB" id="448954at2759"/>
<comment type="caution">
    <text evidence="11">The sequence shown here is derived from an EMBL/GenBank/DDBJ whole genome shotgun (WGS) entry which is preliminary data.</text>
</comment>
<keyword evidence="3 9" id="KW-0732">Signal</keyword>
<evidence type="ECO:0000256" key="3">
    <source>
        <dbReference type="ARBA" id="ARBA00022729"/>
    </source>
</evidence>
<evidence type="ECO:0000256" key="2">
    <source>
        <dbReference type="ARBA" id="ARBA00009918"/>
    </source>
</evidence>
<dbReference type="GO" id="GO:0030970">
    <property type="term" value="P:retrograde protein transport, ER to cytosol"/>
    <property type="evidence" value="ECO:0007669"/>
    <property type="project" value="TreeGrafter"/>
</dbReference>
<dbReference type="PROSITE" id="PS51914">
    <property type="entry name" value="MRH"/>
    <property type="match status" value="1"/>
</dbReference>
<dbReference type="AlphaFoldDB" id="A0A9P7YX13"/>
<evidence type="ECO:0000259" key="10">
    <source>
        <dbReference type="PROSITE" id="PS51914"/>
    </source>
</evidence>
<comment type="similarity">
    <text evidence="2 7">Belongs to the OS-9 family.</text>
</comment>
<keyword evidence="7" id="KW-0472">Membrane</keyword>
<reference evidence="11" key="1">
    <citation type="journal article" date="2021" name="IMA Fungus">
        <title>Genomic characterization of three marine fungi, including Emericellopsis atlantica sp. nov. with signatures of a generalist lifestyle and marine biomass degradation.</title>
        <authorList>
            <person name="Hagestad O.C."/>
            <person name="Hou L."/>
            <person name="Andersen J.H."/>
            <person name="Hansen E.H."/>
            <person name="Altermark B."/>
            <person name="Li C."/>
            <person name="Kuhnert E."/>
            <person name="Cox R.J."/>
            <person name="Crous P.W."/>
            <person name="Spatafora J.W."/>
            <person name="Lail K."/>
            <person name="Amirebrahimi M."/>
            <person name="Lipzen A."/>
            <person name="Pangilinan J."/>
            <person name="Andreopoulos W."/>
            <person name="Hayes R.D."/>
            <person name="Ng V."/>
            <person name="Grigoriev I.V."/>
            <person name="Jackson S.A."/>
            <person name="Sutton T.D.S."/>
            <person name="Dobson A.D.W."/>
            <person name="Rama T."/>
        </authorList>
    </citation>
    <scope>NUCLEOTIDE SEQUENCE</scope>
    <source>
        <strain evidence="11">TRa3180A</strain>
    </source>
</reference>
<feature type="region of interest" description="Disordered" evidence="8">
    <location>
        <begin position="56"/>
        <end position="85"/>
    </location>
</feature>
<comment type="function">
    <text evidence="7">Lectin involved in the quality control of the secretory pathway. As a member of the endoplasmic reticulum-associated degradation lumenal (ERAD-L) surveillance system, targets misfolded endoplasmic reticulum lumenal glycoproteins for degradation.</text>
</comment>
<dbReference type="InterPro" id="IPR044865">
    <property type="entry name" value="MRH_dom"/>
</dbReference>
<keyword evidence="4 7" id="KW-0430">Lectin</keyword>
<feature type="region of interest" description="Disordered" evidence="8">
    <location>
        <begin position="452"/>
        <end position="478"/>
    </location>
</feature>
<protein>
    <recommendedName>
        <fullName evidence="7">Endoplasmic reticulum lectin</fullName>
    </recommendedName>
    <alternativeName>
        <fullName evidence="7">Protein OS-9 homolog</fullName>
    </alternativeName>
</protein>
<keyword evidence="12" id="KW-1185">Reference proteome</keyword>
<dbReference type="Gene3D" id="2.70.130.10">
    <property type="entry name" value="Mannose-6-phosphate receptor binding domain"/>
    <property type="match status" value="1"/>
</dbReference>
<dbReference type="SUPFAM" id="SSF50911">
    <property type="entry name" value="Mannose 6-phosphate receptor domain"/>
    <property type="match status" value="1"/>
</dbReference>
<evidence type="ECO:0000256" key="4">
    <source>
        <dbReference type="ARBA" id="ARBA00022734"/>
    </source>
</evidence>
<proteinExistence type="inferred from homology"/>
<dbReference type="GO" id="GO:0030246">
    <property type="term" value="F:carbohydrate binding"/>
    <property type="evidence" value="ECO:0007669"/>
    <property type="project" value="UniProtKB-UniRule"/>
</dbReference>
<organism evidence="11 12">
    <name type="scientific">Calycina marina</name>
    <dbReference type="NCBI Taxonomy" id="1763456"/>
    <lineage>
        <taxon>Eukaryota</taxon>
        <taxon>Fungi</taxon>
        <taxon>Dikarya</taxon>
        <taxon>Ascomycota</taxon>
        <taxon>Pezizomycotina</taxon>
        <taxon>Leotiomycetes</taxon>
        <taxon>Helotiales</taxon>
        <taxon>Pezizellaceae</taxon>
        <taxon>Calycina</taxon>
    </lineage>
</organism>
<feature type="compositionally biased region" description="Acidic residues" evidence="8">
    <location>
        <begin position="454"/>
        <end position="471"/>
    </location>
</feature>
<accession>A0A9P7YX13</accession>
<feature type="signal peptide" evidence="9">
    <location>
        <begin position="1"/>
        <end position="17"/>
    </location>
</feature>
<evidence type="ECO:0000256" key="1">
    <source>
        <dbReference type="ARBA" id="ARBA00004367"/>
    </source>
</evidence>
<evidence type="ECO:0000256" key="8">
    <source>
        <dbReference type="SAM" id="MobiDB-lite"/>
    </source>
</evidence>
<evidence type="ECO:0000256" key="5">
    <source>
        <dbReference type="ARBA" id="ARBA00022824"/>
    </source>
</evidence>
<evidence type="ECO:0000256" key="9">
    <source>
        <dbReference type="SAM" id="SignalP"/>
    </source>
</evidence>